<evidence type="ECO:0000313" key="2">
    <source>
        <dbReference type="Proteomes" id="UP001165121"/>
    </source>
</evidence>
<accession>A0A9W7CR79</accession>
<sequence>MPSALSTVGFIRRDTDTDYHRGSGYYCSSSVNPSNNASSQKKLIFSVIAQAWKAVLHHLNHPSRTMQTYILVTIALAAISTAHAKDENGNSTLSRSRGAKTDVESVVTYTTLVSDWEACSREVGCETATSVCIRHSKYYAQCKPVVLPSGDLCGQADGTNDWLYDHCPADEKCDTSGTDFRCVKPETRRLDSRSTLRVPQPARLVGNWEDCSAAGSVCKVSSSTCVKHSNYYSQCMPAILPTGGLCGQNDGTTVWKYDAHCSPGETCQATGLDFHCRASAPSVPTTAPPATPTQGWPLVNDWEDCSQANTRCKIATSTCVKHSDYFSQCMPTTLPTGALCGQDNGTSDWRFFHCIAGETCKANGKDYHCTNSA</sequence>
<keyword evidence="2" id="KW-1185">Reference proteome</keyword>
<comment type="caution">
    <text evidence="1">The sequence shown here is derived from an EMBL/GenBank/DDBJ whole genome shotgun (WGS) entry which is preliminary data.</text>
</comment>
<evidence type="ECO:0000313" key="1">
    <source>
        <dbReference type="EMBL" id="GMF37196.1"/>
    </source>
</evidence>
<gene>
    <name evidence="1" type="ORF">Pfra01_001036000</name>
</gene>
<organism evidence="1 2">
    <name type="scientific">Phytophthora fragariaefolia</name>
    <dbReference type="NCBI Taxonomy" id="1490495"/>
    <lineage>
        <taxon>Eukaryota</taxon>
        <taxon>Sar</taxon>
        <taxon>Stramenopiles</taxon>
        <taxon>Oomycota</taxon>
        <taxon>Peronosporomycetes</taxon>
        <taxon>Peronosporales</taxon>
        <taxon>Peronosporaceae</taxon>
        <taxon>Phytophthora</taxon>
    </lineage>
</organism>
<protein>
    <submittedName>
        <fullName evidence="1">Unnamed protein product</fullName>
    </submittedName>
</protein>
<reference evidence="1" key="1">
    <citation type="submission" date="2023-04" db="EMBL/GenBank/DDBJ databases">
        <title>Phytophthora fragariaefolia NBRC 109709.</title>
        <authorList>
            <person name="Ichikawa N."/>
            <person name="Sato H."/>
            <person name="Tonouchi N."/>
        </authorList>
    </citation>
    <scope>NUCLEOTIDE SEQUENCE</scope>
    <source>
        <strain evidence="1">NBRC 109709</strain>
    </source>
</reference>
<dbReference type="EMBL" id="BSXT01000990">
    <property type="protein sequence ID" value="GMF37196.1"/>
    <property type="molecule type" value="Genomic_DNA"/>
</dbReference>
<dbReference type="OrthoDB" id="97012at2759"/>
<dbReference type="AlphaFoldDB" id="A0A9W7CR79"/>
<name>A0A9W7CR79_9STRA</name>
<dbReference type="Proteomes" id="UP001165121">
    <property type="component" value="Unassembled WGS sequence"/>
</dbReference>
<proteinExistence type="predicted"/>